<dbReference type="EMBL" id="KV892588">
    <property type="protein sequence ID" value="OON20530.1"/>
    <property type="molecule type" value="Genomic_DNA"/>
</dbReference>
<accession>A0A1S8X1E4</accession>
<organism evidence="1 2">
    <name type="scientific">Opisthorchis viverrini</name>
    <name type="common">Southeast Asian liver fluke</name>
    <dbReference type="NCBI Taxonomy" id="6198"/>
    <lineage>
        <taxon>Eukaryota</taxon>
        <taxon>Metazoa</taxon>
        <taxon>Spiralia</taxon>
        <taxon>Lophotrochozoa</taxon>
        <taxon>Platyhelminthes</taxon>
        <taxon>Trematoda</taxon>
        <taxon>Digenea</taxon>
        <taxon>Opisthorchiida</taxon>
        <taxon>Opisthorchiata</taxon>
        <taxon>Opisthorchiidae</taxon>
        <taxon>Opisthorchis</taxon>
    </lineage>
</organism>
<reference evidence="1 2" key="1">
    <citation type="submission" date="2015-03" db="EMBL/GenBank/DDBJ databases">
        <title>Draft genome of the nematode, Opisthorchis viverrini.</title>
        <authorList>
            <person name="Mitreva M."/>
        </authorList>
    </citation>
    <scope>NUCLEOTIDE SEQUENCE [LARGE SCALE GENOMIC DNA]</scope>
    <source>
        <strain evidence="1">Khon Kaen</strain>
    </source>
</reference>
<dbReference type="AlphaFoldDB" id="A0A1S8X1E4"/>
<keyword evidence="2" id="KW-1185">Reference proteome</keyword>
<feature type="non-terminal residue" evidence="1">
    <location>
        <position position="129"/>
    </location>
</feature>
<dbReference type="Proteomes" id="UP000243686">
    <property type="component" value="Unassembled WGS sequence"/>
</dbReference>
<name>A0A1S8X1E4_OPIVI</name>
<evidence type="ECO:0000313" key="2">
    <source>
        <dbReference type="Proteomes" id="UP000243686"/>
    </source>
</evidence>
<sequence>MFFTKSSIRPSIYIGIVNMFFNSSQRRRGHSPKTFFTIKRDYFNTFVQQIRETLSTSHKMVRELCDRVDVEHRLDTPDFACPQWLCKAGCRDVFTSLFQVAANPLISSSLDLSELKLLTPVFISSDSTK</sequence>
<evidence type="ECO:0000313" key="1">
    <source>
        <dbReference type="EMBL" id="OON20530.1"/>
    </source>
</evidence>
<gene>
    <name evidence="1" type="ORF">X801_03586</name>
</gene>
<proteinExistence type="predicted"/>
<protein>
    <submittedName>
        <fullName evidence="1">Uncharacterized protein</fullName>
    </submittedName>
</protein>